<feature type="compositionally biased region" description="Basic and acidic residues" evidence="2">
    <location>
        <begin position="1012"/>
        <end position="1021"/>
    </location>
</feature>
<protein>
    <recommendedName>
        <fullName evidence="3">Choline kinase N-terminal domain-containing protein</fullName>
    </recommendedName>
</protein>
<feature type="compositionally biased region" description="Low complexity" evidence="2">
    <location>
        <begin position="85"/>
        <end position="94"/>
    </location>
</feature>
<dbReference type="Pfam" id="PF01633">
    <property type="entry name" value="Choline_kinase"/>
    <property type="match status" value="2"/>
</dbReference>
<dbReference type="PANTHER" id="PTHR22603:SF93">
    <property type="entry name" value="RE24176P"/>
    <property type="match status" value="1"/>
</dbReference>
<evidence type="ECO:0000256" key="1">
    <source>
        <dbReference type="ARBA" id="ARBA00038211"/>
    </source>
</evidence>
<dbReference type="STRING" id="100787.A0A0G4LN09"/>
<dbReference type="Gene3D" id="3.30.200.20">
    <property type="entry name" value="Phosphorylase Kinase, domain 1"/>
    <property type="match status" value="1"/>
</dbReference>
<dbReference type="InterPro" id="IPR011009">
    <property type="entry name" value="Kinase-like_dom_sf"/>
</dbReference>
<feature type="compositionally biased region" description="Acidic residues" evidence="2">
    <location>
        <begin position="768"/>
        <end position="780"/>
    </location>
</feature>
<feature type="domain" description="Choline kinase N-terminal" evidence="3">
    <location>
        <begin position="275"/>
        <end position="347"/>
    </location>
</feature>
<evidence type="ECO:0000313" key="5">
    <source>
        <dbReference type="Proteomes" id="UP000044602"/>
    </source>
</evidence>
<dbReference type="InterPro" id="IPR007521">
    <property type="entry name" value="Choline_kin_N"/>
</dbReference>
<evidence type="ECO:0000256" key="2">
    <source>
        <dbReference type="SAM" id="MobiDB-lite"/>
    </source>
</evidence>
<dbReference type="PANTHER" id="PTHR22603">
    <property type="entry name" value="CHOLINE/ETHANOALAMINE KINASE"/>
    <property type="match status" value="1"/>
</dbReference>
<reference evidence="5" key="1">
    <citation type="submission" date="2015-05" db="EMBL/GenBank/DDBJ databases">
        <authorList>
            <person name="Fogelqvist Johan"/>
        </authorList>
    </citation>
    <scope>NUCLEOTIDE SEQUENCE [LARGE SCALE GENOMIC DNA]</scope>
</reference>
<dbReference type="AlphaFoldDB" id="A0A0G4LN09"/>
<dbReference type="GO" id="GO:0006646">
    <property type="term" value="P:phosphatidylethanolamine biosynthetic process"/>
    <property type="evidence" value="ECO:0007669"/>
    <property type="project" value="TreeGrafter"/>
</dbReference>
<feature type="compositionally biased region" description="Low complexity" evidence="2">
    <location>
        <begin position="174"/>
        <end position="190"/>
    </location>
</feature>
<keyword evidence="5" id="KW-1185">Reference proteome</keyword>
<dbReference type="EMBL" id="CVQH01015557">
    <property type="protein sequence ID" value="CRK23373.1"/>
    <property type="molecule type" value="Genomic_DNA"/>
</dbReference>
<feature type="region of interest" description="Disordered" evidence="2">
    <location>
        <begin position="893"/>
        <end position="927"/>
    </location>
</feature>
<feature type="region of interest" description="Disordered" evidence="2">
    <location>
        <begin position="241"/>
        <end position="273"/>
    </location>
</feature>
<dbReference type="CDD" id="cd05157">
    <property type="entry name" value="ETNK_euk"/>
    <property type="match status" value="1"/>
</dbReference>
<dbReference type="GO" id="GO:0004103">
    <property type="term" value="F:choline kinase activity"/>
    <property type="evidence" value="ECO:0007669"/>
    <property type="project" value="TreeGrafter"/>
</dbReference>
<sequence length="1069" mass="119709">MSDSPLPNVTASASSQPLRSALKNDEDNDKLTPQCGTPKMVQIVDPEAVPQPEQESESTLPAESPLKRQFSAGIAKRLSGRNLPTSSSRTSLSSMGGQEAVETPEESSEQQQQQQQQQQHHIHGHGHGHERRKQHYVSQKLLSQVSDWLEHERRKREQRQSGSHASSSRRKRPQQQQEAQAPAPAQAPAADTTTAVTDEKGQDGFPFRHRTDSIDSQSSDMSFDKLQRILEENMAALGLDSIPHLGPKLPQRPSVRGHKKSGSRSMLHRTASSDTDYADGDVVVPSCDAVLDNSKTMSYNAGKSSDNLVSGKAEAKEHEAWSTFRNEIIRLAHTLRIKGWRRIPLEAGDKISVQRLSGALTNAVYVVTPPEDLEPVPGKKQPSKVLLRIYGPQVEHLIDRDNELSVLGRLARKRIGPRLLGTFTNGRFEEYFNSVTLTPKDLRDSETSKQIAKRMRELHDGIELLDAERKAGPSVWGNWDKWLDNVEKRVMAVDDETRARQAGEPVKPTSTYQGQGFVCGVEWSQFRATVEKYRAYLTSFYRSEEDINARLTFAHNDACLPTQYGNILRVRPDDKKSPLLKPANEHKQLIVIDFEYAGANVPGQEFANHFTEWAYNYHDEAKPHGCSVERYPTVEEQRRFIRSYVEHRPKFPHASSTPRLTPLDTPGHASGGTPVLHPTSSSSSIVDFMLDARVPAGQWKEDERLREEQTEKTVTELMEESRLWRTANSAQWVAWGIVQAKVPACLEGDDIADEGGEASAAGAGDGEQGQDGEKEDDGEDEFDYWGFYRSEEDINARLTFAHNDTQYGNILRVRPDDKKSPLLKPANEHKQLIVIDFEYAGANVPGQEFANHFTEWAYNYHDEAKPHGCSVERYPTVEEQRRFIRSYVEHRPKFPHASSTPRLTPLDTPGGGGHASGGTPVLHPTSSSSSIVDFMLDARVPAGQWKEDERLREEQTEKTVTELMEESRLWRTANSAQWVAWGIVQAKVPACLEGDEVADEGGEASAAGAGDGEQRQDGQKEDDGEDEFDYWGYARERALFFWGDCVLLGLVKAEELPEDVRASLKLVER</sequence>
<dbReference type="GO" id="GO:0004305">
    <property type="term" value="F:ethanolamine kinase activity"/>
    <property type="evidence" value="ECO:0007669"/>
    <property type="project" value="TreeGrafter"/>
</dbReference>
<dbReference type="Pfam" id="PF04428">
    <property type="entry name" value="Choline_kin_N"/>
    <property type="match status" value="1"/>
</dbReference>
<accession>A0A0G4LN09</accession>
<feature type="compositionally biased region" description="Low complexity" evidence="2">
    <location>
        <begin position="110"/>
        <end position="119"/>
    </location>
</feature>
<dbReference type="Proteomes" id="UP000044602">
    <property type="component" value="Unassembled WGS sequence"/>
</dbReference>
<evidence type="ECO:0000259" key="3">
    <source>
        <dbReference type="Pfam" id="PF04428"/>
    </source>
</evidence>
<comment type="similarity">
    <text evidence="1">Belongs to the choline/ethanolamine kinase family.</text>
</comment>
<dbReference type="Gene3D" id="3.90.1200.10">
    <property type="match status" value="2"/>
</dbReference>
<feature type="region of interest" description="Disordered" evidence="2">
    <location>
        <begin position="1"/>
        <end position="137"/>
    </location>
</feature>
<feature type="region of interest" description="Disordered" evidence="2">
    <location>
        <begin position="749"/>
        <end position="780"/>
    </location>
</feature>
<proteinExistence type="inferred from homology"/>
<dbReference type="GO" id="GO:0005737">
    <property type="term" value="C:cytoplasm"/>
    <property type="evidence" value="ECO:0007669"/>
    <property type="project" value="TreeGrafter"/>
</dbReference>
<feature type="compositionally biased region" description="Basic residues" evidence="2">
    <location>
        <begin position="120"/>
        <end position="135"/>
    </location>
</feature>
<dbReference type="SUPFAM" id="SSF56112">
    <property type="entry name" value="Protein kinase-like (PK-like)"/>
    <property type="match status" value="2"/>
</dbReference>
<feature type="region of interest" description="Disordered" evidence="2">
    <location>
        <begin position="150"/>
        <end position="220"/>
    </location>
</feature>
<name>A0A0G4LN09_VERLO</name>
<feature type="region of interest" description="Disordered" evidence="2">
    <location>
        <begin position="650"/>
        <end position="681"/>
    </location>
</feature>
<gene>
    <name evidence="4" type="ORF">BN1708_003649</name>
</gene>
<evidence type="ECO:0000313" key="4">
    <source>
        <dbReference type="EMBL" id="CRK23373.1"/>
    </source>
</evidence>
<feature type="compositionally biased region" description="Polar residues" evidence="2">
    <location>
        <begin position="1"/>
        <end position="18"/>
    </location>
</feature>
<feature type="region of interest" description="Disordered" evidence="2">
    <location>
        <begin position="997"/>
        <end position="1026"/>
    </location>
</feature>
<organism evidence="4 5">
    <name type="scientific">Verticillium longisporum</name>
    <name type="common">Verticillium dahliae var. longisporum</name>
    <dbReference type="NCBI Taxonomy" id="100787"/>
    <lineage>
        <taxon>Eukaryota</taxon>
        <taxon>Fungi</taxon>
        <taxon>Dikarya</taxon>
        <taxon>Ascomycota</taxon>
        <taxon>Pezizomycotina</taxon>
        <taxon>Sordariomycetes</taxon>
        <taxon>Hypocreomycetidae</taxon>
        <taxon>Glomerellales</taxon>
        <taxon>Plectosphaerellaceae</taxon>
        <taxon>Verticillium</taxon>
    </lineage>
</organism>